<proteinExistence type="predicted"/>
<name>A0ABM7L1X5_9HELI</name>
<keyword evidence="6" id="KW-0614">Plasmid</keyword>
<keyword evidence="7" id="KW-1185">Reference proteome</keyword>
<dbReference type="InterPro" id="IPR012327">
    <property type="entry name" value="MeTrfase_D12"/>
</dbReference>
<evidence type="ECO:0000256" key="5">
    <source>
        <dbReference type="ARBA" id="ARBA00047942"/>
    </source>
</evidence>
<dbReference type="PROSITE" id="PS00092">
    <property type="entry name" value="N6_MTASE"/>
    <property type="match status" value="1"/>
</dbReference>
<evidence type="ECO:0000313" key="6">
    <source>
        <dbReference type="EMBL" id="BCD46787.1"/>
    </source>
</evidence>
<dbReference type="EC" id="2.1.1.72" evidence="1"/>
<sequence>MFNLSNRRYTGAKTKILNEIGAVVAGISSIKNKPYKVFLDVFGGTGVVSEFFIHRSTFTHFILNDFLHANHAIYQAFLAQEPFNAVLLNSLCKRYNALENLADNYYSENFGGKFFSPLDAKKIGFIRDDIDHLLNNHVITLKEFYILLSSLLFSADKIANTVGHYDAYRKNTPLQDRFKFGLIQPIQTPYAIDIHKMDANTLAKNLNMPIDVAFVDPPYNSRQYSRFYHLLETLTKNDQPKLYGQALKPQPENMSTYCKVNAKLAFKDLIQTLAQKTKVLVVTYNNTYTSKSSSSQNKITLQEISAILQSSGKLSTYEFPCESPTR</sequence>
<dbReference type="SUPFAM" id="SSF53335">
    <property type="entry name" value="S-adenosyl-L-methionine-dependent methyltransferases"/>
    <property type="match status" value="1"/>
</dbReference>
<dbReference type="GO" id="GO:0032259">
    <property type="term" value="P:methylation"/>
    <property type="evidence" value="ECO:0007669"/>
    <property type="project" value="UniProtKB-KW"/>
</dbReference>
<evidence type="ECO:0000256" key="1">
    <source>
        <dbReference type="ARBA" id="ARBA00011900"/>
    </source>
</evidence>
<dbReference type="GO" id="GO:0008168">
    <property type="term" value="F:methyltransferase activity"/>
    <property type="evidence" value="ECO:0007669"/>
    <property type="project" value="UniProtKB-KW"/>
</dbReference>
<keyword evidence="2 6" id="KW-0489">Methyltransferase</keyword>
<dbReference type="Pfam" id="PF02086">
    <property type="entry name" value="MethyltransfD12"/>
    <property type="match status" value="1"/>
</dbReference>
<keyword evidence="3" id="KW-0808">Transferase</keyword>
<accession>A0ABM7L1X5</accession>
<gene>
    <name evidence="6" type="primary">mmyCVIM1_2</name>
    <name evidence="6" type="ORF">NHP190020_18260</name>
</gene>
<dbReference type="RefSeq" id="WP_176486244.1">
    <property type="nucleotide sequence ID" value="NZ_AP023037.1"/>
</dbReference>
<protein>
    <recommendedName>
        <fullName evidence="1">site-specific DNA-methyltransferase (adenine-specific)</fullName>
        <ecNumber evidence="1">2.1.1.72</ecNumber>
    </recommendedName>
</protein>
<dbReference type="EMBL" id="AP023037">
    <property type="protein sequence ID" value="BCD46787.1"/>
    <property type="molecule type" value="Genomic_DNA"/>
</dbReference>
<evidence type="ECO:0000256" key="2">
    <source>
        <dbReference type="ARBA" id="ARBA00022603"/>
    </source>
</evidence>
<comment type="catalytic activity">
    <reaction evidence="5">
        <text>a 2'-deoxyadenosine in DNA + S-adenosyl-L-methionine = an N(6)-methyl-2'-deoxyadenosine in DNA + S-adenosyl-L-homocysteine + H(+)</text>
        <dbReference type="Rhea" id="RHEA:15197"/>
        <dbReference type="Rhea" id="RHEA-COMP:12418"/>
        <dbReference type="Rhea" id="RHEA-COMP:12419"/>
        <dbReference type="ChEBI" id="CHEBI:15378"/>
        <dbReference type="ChEBI" id="CHEBI:57856"/>
        <dbReference type="ChEBI" id="CHEBI:59789"/>
        <dbReference type="ChEBI" id="CHEBI:90615"/>
        <dbReference type="ChEBI" id="CHEBI:90616"/>
        <dbReference type="EC" id="2.1.1.72"/>
    </reaction>
</comment>
<evidence type="ECO:0000313" key="7">
    <source>
        <dbReference type="Proteomes" id="UP000509742"/>
    </source>
</evidence>
<dbReference type="Proteomes" id="UP000509742">
    <property type="component" value="Plasmid pNHP190020_1"/>
</dbReference>
<keyword evidence="4" id="KW-0949">S-adenosyl-L-methionine</keyword>
<reference evidence="6 7" key="1">
    <citation type="submission" date="2020-04" db="EMBL/GenBank/DDBJ databases">
        <title>Genomic analysis of gastric non-Helicobacter pylori Helicobacters isolated in Japan.</title>
        <authorList>
            <person name="Suzuki M."/>
            <person name="Rimbara E."/>
        </authorList>
    </citation>
    <scope>NUCLEOTIDE SEQUENCE [LARGE SCALE GENOMIC DNA]</scope>
    <source>
        <strain evidence="6 7">NHP19-0020</strain>
        <plasmid evidence="6 7">pNHP190020_1</plasmid>
    </source>
</reference>
<dbReference type="InterPro" id="IPR002052">
    <property type="entry name" value="DNA_methylase_N6_adenine_CS"/>
</dbReference>
<evidence type="ECO:0000256" key="4">
    <source>
        <dbReference type="ARBA" id="ARBA00022691"/>
    </source>
</evidence>
<dbReference type="InterPro" id="IPR029063">
    <property type="entry name" value="SAM-dependent_MTases_sf"/>
</dbReference>
<organism evidence="6 7">
    <name type="scientific">Helicobacter suis</name>
    <dbReference type="NCBI Taxonomy" id="104628"/>
    <lineage>
        <taxon>Bacteria</taxon>
        <taxon>Pseudomonadati</taxon>
        <taxon>Campylobacterota</taxon>
        <taxon>Epsilonproteobacteria</taxon>
        <taxon>Campylobacterales</taxon>
        <taxon>Helicobacteraceae</taxon>
        <taxon>Helicobacter</taxon>
    </lineage>
</organism>
<evidence type="ECO:0000256" key="3">
    <source>
        <dbReference type="ARBA" id="ARBA00022679"/>
    </source>
</evidence>
<geneLocation type="plasmid" evidence="6 7">
    <name>pNHP190020_1</name>
</geneLocation>